<dbReference type="Proteomes" id="UP000033882">
    <property type="component" value="Unassembled WGS sequence"/>
</dbReference>
<evidence type="ECO:0000313" key="2">
    <source>
        <dbReference type="EMBL" id="KKU89372.1"/>
    </source>
</evidence>
<accession>A0A0G1U5L0</accession>
<dbReference type="AlphaFoldDB" id="A0A0G1U5L0"/>
<organism evidence="2 3">
    <name type="scientific">Candidatus Wolfebacteria bacterium GW2011_GWA2_47_9b</name>
    <dbReference type="NCBI Taxonomy" id="1619005"/>
    <lineage>
        <taxon>Bacteria</taxon>
        <taxon>Candidatus Wolfeibacteriota</taxon>
    </lineage>
</organism>
<gene>
    <name evidence="2" type="ORF">UY19_C0015G0012</name>
</gene>
<keyword evidence="1" id="KW-0472">Membrane</keyword>
<proteinExistence type="predicted"/>
<feature type="transmembrane region" description="Helical" evidence="1">
    <location>
        <begin position="22"/>
        <end position="39"/>
    </location>
</feature>
<keyword evidence="1" id="KW-0812">Transmembrane</keyword>
<name>A0A0G1U5L0_9BACT</name>
<comment type="caution">
    <text evidence="2">The sequence shown here is derived from an EMBL/GenBank/DDBJ whole genome shotgun (WGS) entry which is preliminary data.</text>
</comment>
<protein>
    <submittedName>
        <fullName evidence="2">Uncharacterized protein</fullName>
    </submittedName>
</protein>
<keyword evidence="1" id="KW-1133">Transmembrane helix</keyword>
<evidence type="ECO:0000313" key="3">
    <source>
        <dbReference type="Proteomes" id="UP000033882"/>
    </source>
</evidence>
<sequence>MDDFHGLDTQYQRPSKKGSEDILFYLCLAGVALICLAMIDHLDPFALLKEWAR</sequence>
<dbReference type="EMBL" id="LCPB01000015">
    <property type="protein sequence ID" value="KKU89372.1"/>
    <property type="molecule type" value="Genomic_DNA"/>
</dbReference>
<reference evidence="2 3" key="1">
    <citation type="journal article" date="2015" name="Nature">
        <title>rRNA introns, odd ribosomes, and small enigmatic genomes across a large radiation of phyla.</title>
        <authorList>
            <person name="Brown C.T."/>
            <person name="Hug L.A."/>
            <person name="Thomas B.C."/>
            <person name="Sharon I."/>
            <person name="Castelle C.J."/>
            <person name="Singh A."/>
            <person name="Wilkins M.J."/>
            <person name="Williams K.H."/>
            <person name="Banfield J.F."/>
        </authorList>
    </citation>
    <scope>NUCLEOTIDE SEQUENCE [LARGE SCALE GENOMIC DNA]</scope>
</reference>
<evidence type="ECO:0000256" key="1">
    <source>
        <dbReference type="SAM" id="Phobius"/>
    </source>
</evidence>